<evidence type="ECO:0000259" key="1">
    <source>
        <dbReference type="PROSITE" id="PS51186"/>
    </source>
</evidence>
<dbReference type="AlphaFoldDB" id="A0A175R2X5"/>
<evidence type="ECO:0000313" key="3">
    <source>
        <dbReference type="Proteomes" id="UP000078272"/>
    </source>
</evidence>
<dbReference type="Proteomes" id="UP000078272">
    <property type="component" value="Unassembled WGS sequence"/>
</dbReference>
<proteinExistence type="predicted"/>
<feature type="domain" description="N-acetyltransferase" evidence="1">
    <location>
        <begin position="1"/>
        <end position="134"/>
    </location>
</feature>
<reference evidence="2 3" key="1">
    <citation type="journal article" date="2016" name="Front. Microbiol.">
        <title>Genomic Resource of Rice Seed Associated Bacteria.</title>
        <authorList>
            <person name="Midha S."/>
            <person name="Bansal K."/>
            <person name="Sharma S."/>
            <person name="Kumar N."/>
            <person name="Patil P.P."/>
            <person name="Chaudhry V."/>
            <person name="Patil P.B."/>
        </authorList>
    </citation>
    <scope>NUCLEOTIDE SEQUENCE [LARGE SCALE GENOMIC DNA]</scope>
    <source>
        <strain evidence="2 3">NS226</strain>
    </source>
</reference>
<organism evidence="2 3">
    <name type="scientific">Aureimonas ureilytica</name>
    <dbReference type="NCBI Taxonomy" id="401562"/>
    <lineage>
        <taxon>Bacteria</taxon>
        <taxon>Pseudomonadati</taxon>
        <taxon>Pseudomonadota</taxon>
        <taxon>Alphaproteobacteria</taxon>
        <taxon>Hyphomicrobiales</taxon>
        <taxon>Aurantimonadaceae</taxon>
        <taxon>Aureimonas</taxon>
    </lineage>
</organism>
<name>A0A175R2X5_9HYPH</name>
<dbReference type="PROSITE" id="PS51186">
    <property type="entry name" value="GNAT"/>
    <property type="match status" value="1"/>
</dbReference>
<dbReference type="SUPFAM" id="SSF55729">
    <property type="entry name" value="Acyl-CoA N-acyltransferases (Nat)"/>
    <property type="match status" value="1"/>
</dbReference>
<dbReference type="STRING" id="401562.NS365_06640"/>
<dbReference type="EMBL" id="LDPZ01000070">
    <property type="protein sequence ID" value="KTQ84646.1"/>
    <property type="molecule type" value="Genomic_DNA"/>
</dbReference>
<gene>
    <name evidence="2" type="ORF">NS226_21460</name>
</gene>
<dbReference type="OrthoDB" id="9797178at2"/>
<comment type="caution">
    <text evidence="2">The sequence shown here is derived from an EMBL/GenBank/DDBJ whole genome shotgun (WGS) entry which is preliminary data.</text>
</comment>
<sequence>MQDGELAAIETIHASAFGRDEEARLPQAIINDGHEILSVVAAKGDYLVAHALFSALRGADRALALGPVAVVPDQQGSGIGSHLIRYGLSRAREAGWRSVFVLGDPAFYGRLGFEARLARGAAVPWAGPHFQALELVPQALDGWSGILRYPSAFGGEDII</sequence>
<evidence type="ECO:0000313" key="2">
    <source>
        <dbReference type="EMBL" id="KTQ84646.1"/>
    </source>
</evidence>
<dbReference type="InterPro" id="IPR000182">
    <property type="entry name" value="GNAT_dom"/>
</dbReference>
<dbReference type="Pfam" id="PF00583">
    <property type="entry name" value="Acetyltransf_1"/>
    <property type="match status" value="1"/>
</dbReference>
<dbReference type="CDD" id="cd04301">
    <property type="entry name" value="NAT_SF"/>
    <property type="match status" value="1"/>
</dbReference>
<protein>
    <recommendedName>
        <fullName evidence="1">N-acetyltransferase domain-containing protein</fullName>
    </recommendedName>
</protein>
<dbReference type="GO" id="GO:0016747">
    <property type="term" value="F:acyltransferase activity, transferring groups other than amino-acyl groups"/>
    <property type="evidence" value="ECO:0007669"/>
    <property type="project" value="InterPro"/>
</dbReference>
<dbReference type="PATRIC" id="fig|401562.3.peg.4749"/>
<dbReference type="InterPro" id="IPR016181">
    <property type="entry name" value="Acyl_CoA_acyltransferase"/>
</dbReference>
<accession>A0A175R2X5</accession>
<dbReference type="Gene3D" id="3.40.630.30">
    <property type="match status" value="1"/>
</dbReference>